<reference evidence="1 2" key="1">
    <citation type="journal article" date="2008" name="Appl. Environ. Microbiol.">
        <title>Genomic insights into Mn(II) oxidation by the marine alphaproteobacterium Aurantimonas sp. strain SI85-9A1.</title>
        <authorList>
            <person name="Dick G.J."/>
            <person name="Podell S."/>
            <person name="Johnson H.A."/>
            <person name="Rivera-Espinoza Y."/>
            <person name="Bernier-Latmani R."/>
            <person name="McCarthy J.K."/>
            <person name="Torpey J.W."/>
            <person name="Clement B.G."/>
            <person name="Gaasterland T."/>
            <person name="Tebo B.M."/>
        </authorList>
    </citation>
    <scope>NUCLEOTIDE SEQUENCE [LARGE SCALE GENOMIC DNA]</scope>
    <source>
        <strain evidence="1 2">SI85-9A1</strain>
    </source>
</reference>
<dbReference type="InterPro" id="IPR008311">
    <property type="entry name" value="UCP028101"/>
</dbReference>
<sequence length="398" mass="42540">MRVAHAEPTQALLMARTGNCLMSFRPHPASRGILLDRRRFLAGAGAAFVGGLSARSAAALERTDALFGAACRRPDGSYGCAIFSERGEIVSTVSLPDRGHDVAYDPVRRRAVVFARRPRTFAIVFDPVSGETLQTLTSIEGRHFFGHGFFSPDGSLMYATENDYDAAHGVIGVYDVAAGYRRIGEFDSHGMDTHEALLMPDGEMIVVANGGIETHPDYGRQKLNLSTMEPSIAFIDRRSGDLLDRQLLPSHLHKLSLHHIAVDARNRVWFGGQYQGASSDAPPLVGFVEAGRPLALTAMPETDLAGLGNYIGSVAASRDGARVAVSSPVGNTMLILEAATGNILSRHAMRDGCGLAPDGSGFMATSGAGDIVRLEDDDSPTRADLEWDNHILALDAVG</sequence>
<name>Q1YKF7_AURMS</name>
<dbReference type="BioCyc" id="AURANTIMONAS:SI859A1_00686-MONOMER"/>
<dbReference type="AlphaFoldDB" id="Q1YKF7"/>
<organism evidence="1 2">
    <name type="scientific">Aurantimonas manganoxydans (strain ATCC BAA-1229 / DSM 21871 / SI85-9A1)</name>
    <dbReference type="NCBI Taxonomy" id="287752"/>
    <lineage>
        <taxon>Bacteria</taxon>
        <taxon>Pseudomonadati</taxon>
        <taxon>Pseudomonadota</taxon>
        <taxon>Alphaproteobacteria</taxon>
        <taxon>Hyphomicrobiales</taxon>
        <taxon>Aurantimonadaceae</taxon>
        <taxon>Aurantimonas</taxon>
    </lineage>
</organism>
<comment type="caution">
    <text evidence="1">The sequence shown here is derived from an EMBL/GenBank/DDBJ whole genome shotgun (WGS) entry which is preliminary data.</text>
</comment>
<dbReference type="Pfam" id="PF07433">
    <property type="entry name" value="DUF1513"/>
    <property type="match status" value="1"/>
</dbReference>
<evidence type="ECO:0000313" key="1">
    <source>
        <dbReference type="EMBL" id="EAS50566.1"/>
    </source>
</evidence>
<dbReference type="SUPFAM" id="SSF50969">
    <property type="entry name" value="YVTN repeat-like/Quinoprotein amine dehydrogenase"/>
    <property type="match status" value="1"/>
</dbReference>
<dbReference type="EMBL" id="AAPJ01000002">
    <property type="protein sequence ID" value="EAS50566.1"/>
    <property type="molecule type" value="Genomic_DNA"/>
</dbReference>
<dbReference type="Proteomes" id="UP000000321">
    <property type="component" value="Unassembled WGS sequence"/>
</dbReference>
<dbReference type="Gene3D" id="2.130.10.10">
    <property type="entry name" value="YVTN repeat-like/Quinoprotein amine dehydrogenase"/>
    <property type="match status" value="1"/>
</dbReference>
<protein>
    <recommendedName>
        <fullName evidence="3">DUF1513 domain-containing protein</fullName>
    </recommendedName>
</protein>
<accession>Q1YKF7</accession>
<evidence type="ECO:0008006" key="3">
    <source>
        <dbReference type="Google" id="ProtNLM"/>
    </source>
</evidence>
<proteinExistence type="predicted"/>
<dbReference type="PIRSF" id="PIRSF028101">
    <property type="entry name" value="UCP028101"/>
    <property type="match status" value="1"/>
</dbReference>
<evidence type="ECO:0000313" key="2">
    <source>
        <dbReference type="Proteomes" id="UP000000321"/>
    </source>
</evidence>
<dbReference type="InterPro" id="IPR011044">
    <property type="entry name" value="Quino_amine_DH_bsu"/>
</dbReference>
<dbReference type="InterPro" id="IPR015943">
    <property type="entry name" value="WD40/YVTN_repeat-like_dom_sf"/>
</dbReference>
<keyword evidence="2" id="KW-1185">Reference proteome</keyword>
<dbReference type="HOGENOM" id="CLU_047398_0_0_5"/>
<gene>
    <name evidence="1" type="ORF">SI859A1_00686</name>
</gene>